<evidence type="ECO:0000313" key="2">
    <source>
        <dbReference type="EMBL" id="OMJ79424.1"/>
    </source>
</evidence>
<accession>A0A1R2BRN7</accession>
<name>A0A1R2BRN7_9CILI</name>
<evidence type="ECO:0000256" key="1">
    <source>
        <dbReference type="SAM" id="MobiDB-lite"/>
    </source>
</evidence>
<sequence length="242" mass="27528">MKKHFDDKSRSKSIDSKSHNNSVCSILKDPSRSKLKHNRSVRFLEPSDFSSEESLESKSVCQQQSKIKILKTPVNAFSQENSPKEPKLHKPISDSSKLIIKNHKAQVLQYNKPDNKIKAQLHKVVVKNKGSKGYHFSASPKFEPKIINYEFRDKNFYEKLNKFVYCKAPGISKKQVSKCAEDNKLNAYASNIVHSGNKSVDMVFSPSEPSTAKVYYKSLGVQNVNKNTQGRIFKPQSSYLLN</sequence>
<comment type="caution">
    <text evidence="2">The sequence shown here is derived from an EMBL/GenBank/DDBJ whole genome shotgun (WGS) entry which is preliminary data.</text>
</comment>
<protein>
    <submittedName>
        <fullName evidence="2">Uncharacterized protein</fullName>
    </submittedName>
</protein>
<proteinExistence type="predicted"/>
<evidence type="ECO:0000313" key="3">
    <source>
        <dbReference type="Proteomes" id="UP000187209"/>
    </source>
</evidence>
<keyword evidence="3" id="KW-1185">Reference proteome</keyword>
<feature type="compositionally biased region" description="Basic and acidic residues" evidence="1">
    <location>
        <begin position="1"/>
        <end position="18"/>
    </location>
</feature>
<feature type="region of interest" description="Disordered" evidence="1">
    <location>
        <begin position="1"/>
        <end position="60"/>
    </location>
</feature>
<organism evidence="2 3">
    <name type="scientific">Stentor coeruleus</name>
    <dbReference type="NCBI Taxonomy" id="5963"/>
    <lineage>
        <taxon>Eukaryota</taxon>
        <taxon>Sar</taxon>
        <taxon>Alveolata</taxon>
        <taxon>Ciliophora</taxon>
        <taxon>Postciliodesmatophora</taxon>
        <taxon>Heterotrichea</taxon>
        <taxon>Heterotrichida</taxon>
        <taxon>Stentoridae</taxon>
        <taxon>Stentor</taxon>
    </lineage>
</organism>
<reference evidence="2 3" key="1">
    <citation type="submission" date="2016-11" db="EMBL/GenBank/DDBJ databases">
        <title>The macronuclear genome of Stentor coeruleus: a giant cell with tiny introns.</title>
        <authorList>
            <person name="Slabodnick M."/>
            <person name="Ruby J.G."/>
            <person name="Reiff S.B."/>
            <person name="Swart E.C."/>
            <person name="Gosai S."/>
            <person name="Prabakaran S."/>
            <person name="Witkowska E."/>
            <person name="Larue G.E."/>
            <person name="Fisher S."/>
            <person name="Freeman R.M."/>
            <person name="Gunawardena J."/>
            <person name="Chu W."/>
            <person name="Stover N.A."/>
            <person name="Gregory B.D."/>
            <person name="Nowacki M."/>
            <person name="Derisi J."/>
            <person name="Roy S.W."/>
            <person name="Marshall W.F."/>
            <person name="Sood P."/>
        </authorList>
    </citation>
    <scope>NUCLEOTIDE SEQUENCE [LARGE SCALE GENOMIC DNA]</scope>
    <source>
        <strain evidence="2">WM001</strain>
    </source>
</reference>
<gene>
    <name evidence="2" type="ORF">SteCoe_20579</name>
</gene>
<dbReference type="Proteomes" id="UP000187209">
    <property type="component" value="Unassembled WGS sequence"/>
</dbReference>
<dbReference type="EMBL" id="MPUH01000472">
    <property type="protein sequence ID" value="OMJ79424.1"/>
    <property type="molecule type" value="Genomic_DNA"/>
</dbReference>
<dbReference type="AlphaFoldDB" id="A0A1R2BRN7"/>